<dbReference type="AlphaFoldDB" id="A0A0D0DT83"/>
<keyword evidence="3" id="KW-1185">Reference proteome</keyword>
<reference evidence="3" key="2">
    <citation type="submission" date="2015-01" db="EMBL/GenBank/DDBJ databases">
        <title>Evolutionary Origins and Diversification of the Mycorrhizal Mutualists.</title>
        <authorList>
            <consortium name="DOE Joint Genome Institute"/>
            <consortium name="Mycorrhizal Genomics Consortium"/>
            <person name="Kohler A."/>
            <person name="Kuo A."/>
            <person name="Nagy L.G."/>
            <person name="Floudas D."/>
            <person name="Copeland A."/>
            <person name="Barry K.W."/>
            <person name="Cichocki N."/>
            <person name="Veneault-Fourrey C."/>
            <person name="LaButti K."/>
            <person name="Lindquist E.A."/>
            <person name="Lipzen A."/>
            <person name="Lundell T."/>
            <person name="Morin E."/>
            <person name="Murat C."/>
            <person name="Riley R."/>
            <person name="Ohm R."/>
            <person name="Sun H."/>
            <person name="Tunlid A."/>
            <person name="Henrissat B."/>
            <person name="Grigoriev I.V."/>
            <person name="Hibbett D.S."/>
            <person name="Martin F."/>
        </authorList>
    </citation>
    <scope>NUCLEOTIDE SEQUENCE [LARGE SCALE GENOMIC DNA]</scope>
    <source>
        <strain evidence="3">Ve08.2h10</strain>
    </source>
</reference>
<protein>
    <submittedName>
        <fullName evidence="2">Uncharacterized protein</fullName>
    </submittedName>
</protein>
<dbReference type="EMBL" id="KN825357">
    <property type="protein sequence ID" value="KIK91711.1"/>
    <property type="molecule type" value="Genomic_DNA"/>
</dbReference>
<reference evidence="2 3" key="1">
    <citation type="submission" date="2014-04" db="EMBL/GenBank/DDBJ databases">
        <authorList>
            <consortium name="DOE Joint Genome Institute"/>
            <person name="Kuo A."/>
            <person name="Kohler A."/>
            <person name="Jargeat P."/>
            <person name="Nagy L.G."/>
            <person name="Floudas D."/>
            <person name="Copeland A."/>
            <person name="Barry K.W."/>
            <person name="Cichocki N."/>
            <person name="Veneault-Fourrey C."/>
            <person name="LaButti K."/>
            <person name="Lindquist E.A."/>
            <person name="Lipzen A."/>
            <person name="Lundell T."/>
            <person name="Morin E."/>
            <person name="Murat C."/>
            <person name="Sun H."/>
            <person name="Tunlid A."/>
            <person name="Henrissat B."/>
            <person name="Grigoriev I.V."/>
            <person name="Hibbett D.S."/>
            <person name="Martin F."/>
            <person name="Nordberg H.P."/>
            <person name="Cantor M.N."/>
            <person name="Hua S.X."/>
        </authorList>
    </citation>
    <scope>NUCLEOTIDE SEQUENCE [LARGE SCALE GENOMIC DNA]</scope>
    <source>
        <strain evidence="2 3">Ve08.2h10</strain>
    </source>
</reference>
<dbReference type="HOGENOM" id="CLU_2997119_0_0_1"/>
<sequence length="57" mass="6309">MHTSSLTPVLPRGSSLQVWNHDPRQQPCQTAKKSLCLTTRELVVYSAWLLNEAAMGG</sequence>
<organism evidence="2 3">
    <name type="scientific">Paxillus rubicundulus Ve08.2h10</name>
    <dbReference type="NCBI Taxonomy" id="930991"/>
    <lineage>
        <taxon>Eukaryota</taxon>
        <taxon>Fungi</taxon>
        <taxon>Dikarya</taxon>
        <taxon>Basidiomycota</taxon>
        <taxon>Agaricomycotina</taxon>
        <taxon>Agaricomycetes</taxon>
        <taxon>Agaricomycetidae</taxon>
        <taxon>Boletales</taxon>
        <taxon>Paxilineae</taxon>
        <taxon>Paxillaceae</taxon>
        <taxon>Paxillus</taxon>
    </lineage>
</organism>
<gene>
    <name evidence="2" type="ORF">PAXRUDRAFT_830596</name>
</gene>
<proteinExistence type="predicted"/>
<evidence type="ECO:0000313" key="3">
    <source>
        <dbReference type="Proteomes" id="UP000054538"/>
    </source>
</evidence>
<dbReference type="InParanoid" id="A0A0D0DT83"/>
<accession>A0A0D0DT83</accession>
<name>A0A0D0DT83_9AGAM</name>
<evidence type="ECO:0000313" key="2">
    <source>
        <dbReference type="EMBL" id="KIK91711.1"/>
    </source>
</evidence>
<feature type="region of interest" description="Disordered" evidence="1">
    <location>
        <begin position="1"/>
        <end position="23"/>
    </location>
</feature>
<evidence type="ECO:0000256" key="1">
    <source>
        <dbReference type="SAM" id="MobiDB-lite"/>
    </source>
</evidence>
<feature type="non-terminal residue" evidence="2">
    <location>
        <position position="1"/>
    </location>
</feature>
<dbReference type="Proteomes" id="UP000054538">
    <property type="component" value="Unassembled WGS sequence"/>
</dbReference>